<gene>
    <name evidence="1" type="ORF">C7431_107203</name>
</gene>
<dbReference type="RefSeq" id="WP_109717763.1">
    <property type="nucleotide sequence ID" value="NZ_QGHF01000007.1"/>
</dbReference>
<accession>A0A2V2BF98</accession>
<dbReference type="Proteomes" id="UP000245981">
    <property type="component" value="Unassembled WGS sequence"/>
</dbReference>
<organism evidence="1 2">
    <name type="scientific">Pantoea allii</name>
    <dbReference type="NCBI Taxonomy" id="574096"/>
    <lineage>
        <taxon>Bacteria</taxon>
        <taxon>Pseudomonadati</taxon>
        <taxon>Pseudomonadota</taxon>
        <taxon>Gammaproteobacteria</taxon>
        <taxon>Enterobacterales</taxon>
        <taxon>Erwiniaceae</taxon>
        <taxon>Pantoea</taxon>
    </lineage>
</organism>
<reference evidence="1 2" key="1">
    <citation type="submission" date="2018-05" db="EMBL/GenBank/DDBJ databases">
        <title>Genomic Encyclopedia of Type Strains, Phase IV (KMG-V): Genome sequencing to study the core and pangenomes of soil and plant-associated prokaryotes.</title>
        <authorList>
            <person name="Whitman W."/>
        </authorList>
    </citation>
    <scope>NUCLEOTIDE SEQUENCE [LARGE SCALE GENOMIC DNA]</scope>
    <source>
        <strain evidence="1 2">PNA 200-10</strain>
    </source>
</reference>
<dbReference type="EMBL" id="QGHF01000007">
    <property type="protein sequence ID" value="PWK95802.1"/>
    <property type="molecule type" value="Genomic_DNA"/>
</dbReference>
<proteinExistence type="predicted"/>
<sequence length="178" mass="20047">MLAMQYRFVLPADYDMAIIKRRINDHGHKMDGFPGLLFKAWLYACKSNSPTYSEENSYAPFYLWQNAESLHRFLSGAGFKKLTEDFGWPQVHTFPVLSADLGPDIAHAGFASLAVSRVPAYSELSGLTQCTNQSGAVARVSALDTFHWRRIAFCLWTKAPAQNALHTQHYEVGRLSFP</sequence>
<dbReference type="OrthoDB" id="2065010at2"/>
<dbReference type="AlphaFoldDB" id="A0A2V2BF98"/>
<dbReference type="InterPro" id="IPR032349">
    <property type="entry name" value="DUF4865"/>
</dbReference>
<evidence type="ECO:0000313" key="1">
    <source>
        <dbReference type="EMBL" id="PWK95802.1"/>
    </source>
</evidence>
<name>A0A2V2BF98_9GAMM</name>
<evidence type="ECO:0000313" key="2">
    <source>
        <dbReference type="Proteomes" id="UP000245981"/>
    </source>
</evidence>
<protein>
    <submittedName>
        <fullName evidence="1">Uncharacterized protein DUF4865</fullName>
    </submittedName>
</protein>
<comment type="caution">
    <text evidence="1">The sequence shown here is derived from an EMBL/GenBank/DDBJ whole genome shotgun (WGS) entry which is preliminary data.</text>
</comment>
<dbReference type="Pfam" id="PF16157">
    <property type="entry name" value="DUF4865"/>
    <property type="match status" value="1"/>
</dbReference>